<dbReference type="HOGENOM" id="CLU_106581_0_1_7"/>
<dbReference type="EMBL" id="CP002629">
    <property type="protein sequence ID" value="AEB10332.1"/>
    <property type="molecule type" value="Genomic_DNA"/>
</dbReference>
<protein>
    <recommendedName>
        <fullName evidence="1">DUF3786 domain-containing protein</fullName>
    </recommendedName>
</protein>
<sequence>MPRIDDYIASRALAAQHLREQDPQVVAARGRAEYQICQDQEGLILSYFGRQHWINWPEVAVTYLEGEGEVPIQEQILMLHYLENTKGDPLTGETIDFRQAPGGQFYYSAFVGRAQTPLLKIFGQNLELYRQVAEHMGGELAPLGDVAATYLALPLVPITHVLWKGDEEFEPAVTILFDLSIVTHLPTEDIAAISGMSVYRLMGMARKLMAS</sequence>
<feature type="domain" description="DUF3786" evidence="1">
    <location>
        <begin position="22"/>
        <end position="199"/>
    </location>
</feature>
<dbReference type="eggNOG" id="ENOG5032A20">
    <property type="taxonomic scope" value="Bacteria"/>
</dbReference>
<dbReference type="Pfam" id="PF12654">
    <property type="entry name" value="DUF3786"/>
    <property type="match status" value="1"/>
</dbReference>
<dbReference type="KEGG" id="dao:Desac_2514"/>
<dbReference type="InterPro" id="IPR024264">
    <property type="entry name" value="DUF3786"/>
</dbReference>
<organism evidence="2 3">
    <name type="scientific">Desulfobacca acetoxidans (strain ATCC 700848 / DSM 11109 / ASRB2)</name>
    <dbReference type="NCBI Taxonomy" id="880072"/>
    <lineage>
        <taxon>Bacteria</taxon>
        <taxon>Pseudomonadati</taxon>
        <taxon>Thermodesulfobacteriota</taxon>
        <taxon>Desulfobaccia</taxon>
        <taxon>Desulfobaccales</taxon>
        <taxon>Desulfobaccaceae</taxon>
        <taxon>Desulfobacca</taxon>
    </lineage>
</organism>
<proteinExistence type="predicted"/>
<evidence type="ECO:0000313" key="2">
    <source>
        <dbReference type="EMBL" id="AEB10332.1"/>
    </source>
</evidence>
<dbReference type="Proteomes" id="UP000000483">
    <property type="component" value="Chromosome"/>
</dbReference>
<accession>F2NID0</accession>
<evidence type="ECO:0000259" key="1">
    <source>
        <dbReference type="Pfam" id="PF12654"/>
    </source>
</evidence>
<dbReference type="AlphaFoldDB" id="F2NID0"/>
<keyword evidence="3" id="KW-1185">Reference proteome</keyword>
<dbReference type="STRING" id="880072.Desac_2514"/>
<name>F2NID0_DESAR</name>
<evidence type="ECO:0000313" key="3">
    <source>
        <dbReference type="Proteomes" id="UP000000483"/>
    </source>
</evidence>
<gene>
    <name evidence="2" type="ordered locus">Desac_2514</name>
</gene>
<dbReference type="RefSeq" id="WP_013707441.1">
    <property type="nucleotide sequence ID" value="NC_015388.1"/>
</dbReference>
<reference evidence="2 3" key="1">
    <citation type="journal article" date="2011" name="Stand. Genomic Sci.">
        <title>Complete genome sequence of the acetate-degrading sulfate reducer Desulfobacca acetoxidans type strain (ASRB2).</title>
        <authorList>
            <person name="Goker M."/>
            <person name="Teshima H."/>
            <person name="Lapidus A."/>
            <person name="Nolan M."/>
            <person name="Lucas S."/>
            <person name="Hammon N."/>
            <person name="Deshpande S."/>
            <person name="Cheng J.F."/>
            <person name="Tapia R."/>
            <person name="Han C."/>
            <person name="Goodwin L."/>
            <person name="Pitluck S."/>
            <person name="Huntemann M."/>
            <person name="Liolios K."/>
            <person name="Ivanova N."/>
            <person name="Pagani I."/>
            <person name="Mavromatis K."/>
            <person name="Ovchinikova G."/>
            <person name="Pati A."/>
            <person name="Chen A."/>
            <person name="Palaniappan K."/>
            <person name="Land M."/>
            <person name="Hauser L."/>
            <person name="Brambilla E.M."/>
            <person name="Rohde M."/>
            <person name="Spring S."/>
            <person name="Detter J.C."/>
            <person name="Woyke T."/>
            <person name="Bristow J."/>
            <person name="Eisen J.A."/>
            <person name="Markowitz V."/>
            <person name="Hugenholtz P."/>
            <person name="Kyrpides N.C."/>
            <person name="Klenk H.P."/>
        </authorList>
    </citation>
    <scope>NUCLEOTIDE SEQUENCE [LARGE SCALE GENOMIC DNA]</scope>
    <source>
        <strain evidence="3">ATCC 700848 / DSM 11109 / ASRB2</strain>
    </source>
</reference>
<reference evidence="3" key="2">
    <citation type="submission" date="2011-03" db="EMBL/GenBank/DDBJ databases">
        <title>The complete genome of Desulfobacca acetoxidans DSM 11109.</title>
        <authorList>
            <consortium name="US DOE Joint Genome Institute (JGI-PGF)"/>
            <person name="Lucas S."/>
            <person name="Copeland A."/>
            <person name="Lapidus A."/>
            <person name="Bruce D."/>
            <person name="Goodwin L."/>
            <person name="Pitluck S."/>
            <person name="Peters L."/>
            <person name="Kyrpides N."/>
            <person name="Mavromatis K."/>
            <person name="Ivanova N."/>
            <person name="Ovchinnikova G."/>
            <person name="Teshima H."/>
            <person name="Detter J.C."/>
            <person name="Han C."/>
            <person name="Land M."/>
            <person name="Hauser L."/>
            <person name="Markowitz V."/>
            <person name="Cheng J.-F."/>
            <person name="Hugenholtz P."/>
            <person name="Woyke T."/>
            <person name="Wu D."/>
            <person name="Spring S."/>
            <person name="Schueler E."/>
            <person name="Brambilla E."/>
            <person name="Klenk H.-P."/>
            <person name="Eisen J.A."/>
        </authorList>
    </citation>
    <scope>NUCLEOTIDE SEQUENCE [LARGE SCALE GENOMIC DNA]</scope>
    <source>
        <strain evidence="3">ATCC 700848 / DSM 11109 / ASRB2</strain>
    </source>
</reference>